<dbReference type="RefSeq" id="WP_113029589.1">
    <property type="nucleotide sequence ID" value="NZ_QMFB01000002.1"/>
</dbReference>
<evidence type="ECO:0000256" key="2">
    <source>
        <dbReference type="SAM" id="Phobius"/>
    </source>
</evidence>
<evidence type="ECO:0000256" key="1">
    <source>
        <dbReference type="SAM" id="Coils"/>
    </source>
</evidence>
<feature type="transmembrane region" description="Helical" evidence="2">
    <location>
        <begin position="12"/>
        <end position="33"/>
    </location>
</feature>
<dbReference type="InterPro" id="IPR058620">
    <property type="entry name" value="YtrI_C"/>
</dbReference>
<keyword evidence="2" id="KW-1133">Transmembrane helix</keyword>
<sequence length="164" mass="18930">MRIPAFNRYRRGLAGFGLFLSGMVIGSAVYMSMHQHSYSIVHEEKERLKNENKNLKEDLSKMNTVKNRQAYISLISVDLETDSKHPIDPKSESEIVKAVKTDLEALRGKPVARVKEDLQLFRKLIDNKVYVDIFDRDYVVNVKSVVVIQSELIFYITAKEPIRN</sequence>
<keyword evidence="1" id="KW-0175">Coiled coil</keyword>
<reference evidence="4 5" key="1">
    <citation type="journal article" date="2009" name="Int. J. Syst. Evol. Microbiol.">
        <title>Paenibacillus contaminans sp. nov., isolated from a contaminated laboratory plate.</title>
        <authorList>
            <person name="Chou J.H."/>
            <person name="Lee J.H."/>
            <person name="Lin M.C."/>
            <person name="Chang P.S."/>
            <person name="Arun A.B."/>
            <person name="Young C.C."/>
            <person name="Chen W.M."/>
        </authorList>
    </citation>
    <scope>NUCLEOTIDE SEQUENCE [LARGE SCALE GENOMIC DNA]</scope>
    <source>
        <strain evidence="4 5">CKOBP-6</strain>
    </source>
</reference>
<name>A0A329MRJ9_9BACL</name>
<protein>
    <recommendedName>
        <fullName evidence="3">Sporulation membrane protein YtrI C-terminal domain-containing protein</fullName>
    </recommendedName>
</protein>
<organism evidence="4 5">
    <name type="scientific">Paenibacillus contaminans</name>
    <dbReference type="NCBI Taxonomy" id="450362"/>
    <lineage>
        <taxon>Bacteria</taxon>
        <taxon>Bacillati</taxon>
        <taxon>Bacillota</taxon>
        <taxon>Bacilli</taxon>
        <taxon>Bacillales</taxon>
        <taxon>Paenibacillaceae</taxon>
        <taxon>Paenibacillus</taxon>
    </lineage>
</organism>
<evidence type="ECO:0000313" key="5">
    <source>
        <dbReference type="Proteomes" id="UP000250369"/>
    </source>
</evidence>
<keyword evidence="2" id="KW-0472">Membrane</keyword>
<dbReference type="EMBL" id="QMFB01000002">
    <property type="protein sequence ID" value="RAV22182.1"/>
    <property type="molecule type" value="Genomic_DNA"/>
</dbReference>
<comment type="caution">
    <text evidence="4">The sequence shown here is derived from an EMBL/GenBank/DDBJ whole genome shotgun (WGS) entry which is preliminary data.</text>
</comment>
<feature type="domain" description="Sporulation membrane protein YtrI C-terminal" evidence="3">
    <location>
        <begin position="75"/>
        <end position="159"/>
    </location>
</feature>
<dbReference type="Pfam" id="PF26347">
    <property type="entry name" value="YtrI_sporulation"/>
    <property type="match status" value="1"/>
</dbReference>
<feature type="coiled-coil region" evidence="1">
    <location>
        <begin position="38"/>
        <end position="68"/>
    </location>
</feature>
<evidence type="ECO:0000313" key="4">
    <source>
        <dbReference type="EMBL" id="RAV22182.1"/>
    </source>
</evidence>
<accession>A0A329MRJ9</accession>
<evidence type="ECO:0000259" key="3">
    <source>
        <dbReference type="Pfam" id="PF26347"/>
    </source>
</evidence>
<keyword evidence="2" id="KW-0812">Transmembrane</keyword>
<proteinExistence type="predicted"/>
<dbReference type="Proteomes" id="UP000250369">
    <property type="component" value="Unassembled WGS sequence"/>
</dbReference>
<gene>
    <name evidence="4" type="ORF">DQG23_04305</name>
</gene>
<dbReference type="OrthoDB" id="2655161at2"/>
<dbReference type="AlphaFoldDB" id="A0A329MRJ9"/>
<keyword evidence="5" id="KW-1185">Reference proteome</keyword>